<name>A0AC58UQC8_TOBAC</name>
<protein>
    <submittedName>
        <fullName evidence="2">Uncharacterized protein LOC142181916</fullName>
    </submittedName>
</protein>
<proteinExistence type="predicted"/>
<evidence type="ECO:0000313" key="2">
    <source>
        <dbReference type="RefSeq" id="XP_075111700.1"/>
    </source>
</evidence>
<accession>A0AC58UQC8</accession>
<dbReference type="RefSeq" id="XP_075111700.1">
    <property type="nucleotide sequence ID" value="XM_075255599.1"/>
</dbReference>
<reference evidence="1" key="1">
    <citation type="journal article" date="2014" name="Nat. Commun.">
        <title>The tobacco genome sequence and its comparison with those of tomato and potato.</title>
        <authorList>
            <person name="Sierro N."/>
            <person name="Battey J.N."/>
            <person name="Ouadi S."/>
            <person name="Bakaher N."/>
            <person name="Bovet L."/>
            <person name="Willig A."/>
            <person name="Goepfert S."/>
            <person name="Peitsch M.C."/>
            <person name="Ivanov N.V."/>
        </authorList>
    </citation>
    <scope>NUCLEOTIDE SEQUENCE [LARGE SCALE GENOMIC DNA]</scope>
</reference>
<sequence length="834" mass="94622">MEENPFADIDEYIEDTNAIVPPVVGAATFKVEHGLILMLNAEGFFRNFTDDDPTQHLRKFLGVCAMHKQNNVSDVALRLRVFKYSLAGGARKWLQNMPPNSIHSWPDIVRAFLAKWFPQSMKSELRDKIFFFKKVPGEHLHDAWDQFKLYLVRSPNHSFPDSLLLEKFYMGLDPMNPSIANNAADGSFMDKSFARVTQILDKMAKHNQVWHSEDTTCGTAYGSLSLTTMIKENQEIDQVIAGLATNVNVLTKMFTESQTKKVNVVEDVKPISNEDFEEANYVNNSQGSYQRQQYQVEVEEPSVVEVEKVTEELKGKEENREEVKETPKTLPPIPKPPPPFPQRLARKVDDSKLKIFYDIIKQLSVNISFVEVFKEMPGFDKYLKDLITKKRTTKNEVVNVTHQVSSIFTTSTVQKKEDPGAFTIPCTIGEHDFVRALCDNGASINLMPLAIYKQAGLGIPRPTSMILQIVDRSIKRPVGIVDDVLVKLGKFHLPANFVILDCAVDKKIPINLGRPLISTGRALMDSERNEIKFCVNDEEVTFQVSKGMKLPHEYEIISVIDVIDEVEDAVEIKMEEQCLDEALAAILVNFDGEDVEGYMESVNALEGLGSYTYAPAKLSLDLENRATPPAKLSIIEPPQLELKPLPPHLRYKFLGSNDTLQVIVSSLLNDVQVEQLLEVLKEHRQAIGWTITNIQGIPARICKHKIQLVNETKPSVEHQRRLKLRMPFALCNAPTTFQRCMMSIFSDMVEDFLEVFMDDFLVVGDSFEHCLNNLRQVLNRCEETNLVLNWEKCHFMLDEGIVLGHKISKHGIEVDREKIEIISKLPSPTSAKYV</sequence>
<reference evidence="2" key="2">
    <citation type="submission" date="2025-08" db="UniProtKB">
        <authorList>
            <consortium name="RefSeq"/>
        </authorList>
    </citation>
    <scope>IDENTIFICATION</scope>
    <source>
        <tissue evidence="2">Leaf</tissue>
    </source>
</reference>
<keyword evidence="1" id="KW-1185">Reference proteome</keyword>
<gene>
    <name evidence="2" type="primary">LOC142181916</name>
</gene>
<dbReference type="Proteomes" id="UP000790787">
    <property type="component" value="Chromosome 6"/>
</dbReference>
<evidence type="ECO:0000313" key="1">
    <source>
        <dbReference type="Proteomes" id="UP000790787"/>
    </source>
</evidence>
<organism evidence="1 2">
    <name type="scientific">Nicotiana tabacum</name>
    <name type="common">Common tobacco</name>
    <dbReference type="NCBI Taxonomy" id="4097"/>
    <lineage>
        <taxon>Eukaryota</taxon>
        <taxon>Viridiplantae</taxon>
        <taxon>Streptophyta</taxon>
        <taxon>Embryophyta</taxon>
        <taxon>Tracheophyta</taxon>
        <taxon>Spermatophyta</taxon>
        <taxon>Magnoliopsida</taxon>
        <taxon>eudicotyledons</taxon>
        <taxon>Gunneridae</taxon>
        <taxon>Pentapetalae</taxon>
        <taxon>asterids</taxon>
        <taxon>lamiids</taxon>
        <taxon>Solanales</taxon>
        <taxon>Solanaceae</taxon>
        <taxon>Nicotianoideae</taxon>
        <taxon>Nicotianeae</taxon>
        <taxon>Nicotiana</taxon>
    </lineage>
</organism>